<keyword evidence="4" id="KW-0539">Nucleus</keyword>
<protein>
    <recommendedName>
        <fullName evidence="8">UTP23 sensor motif region domain-containing protein</fullName>
    </recommendedName>
</protein>
<dbReference type="EMBL" id="JAKNSF020000002">
    <property type="protein sequence ID" value="KAK7741139.1"/>
    <property type="molecule type" value="Genomic_DNA"/>
</dbReference>
<comment type="subcellular location">
    <subcellularLocation>
        <location evidence="1">Nucleus</location>
        <location evidence="1">Nucleolus</location>
    </subcellularLocation>
</comment>
<keyword evidence="10" id="KW-1185">Reference proteome</keyword>
<evidence type="ECO:0000256" key="7">
    <source>
        <dbReference type="SAM" id="MobiDB-lite"/>
    </source>
</evidence>
<evidence type="ECO:0000313" key="9">
    <source>
        <dbReference type="EMBL" id="KAK7741139.1"/>
    </source>
</evidence>
<evidence type="ECO:0000256" key="2">
    <source>
        <dbReference type="ARBA" id="ARBA00022517"/>
    </source>
</evidence>
<comment type="caution">
    <text evidence="9">The sequence shown here is derived from an EMBL/GenBank/DDBJ whole genome shotgun (WGS) entry which is preliminary data.</text>
</comment>
<dbReference type="Gene3D" id="3.40.50.1010">
    <property type="entry name" value="5'-nuclease"/>
    <property type="match status" value="1"/>
</dbReference>
<feature type="compositionally biased region" description="Basic and acidic residues" evidence="7">
    <location>
        <begin position="172"/>
        <end position="192"/>
    </location>
</feature>
<dbReference type="InterPro" id="IPR057776">
    <property type="entry name" value="UTP23_sensor"/>
</dbReference>
<feature type="compositionally biased region" description="Basic and acidic residues" evidence="7">
    <location>
        <begin position="246"/>
        <end position="255"/>
    </location>
</feature>
<dbReference type="Proteomes" id="UP001430848">
    <property type="component" value="Unassembled WGS sequence"/>
</dbReference>
<keyword evidence="2" id="KW-0690">Ribosome biogenesis</keyword>
<sequence length="301" mass="33621">MRGKRSKQYRKLLKQFELAFGFRQPYQVLVDAELVKDAHRFAMDLPQYLSNTLHGEVKILITQCSMRHLYAQNKEPGVARVIDKAKDYERRRCGHHPEEFPEPCSTLECLGGVVGPKNKHRYVVASQDQEVRSKMRGIPGVPLVYINRSVMILEPMAGATTRVVQKGERAKFRAELKQSDPAPGEKRKRGDGDDSEGSDDDDAEKKDEEPKKKKKKRKGEKGPNPLSVKKPKKKSQEQQESGSKPNQEEKPKDDASSEQPAKKKRKRRSRKAEGGADGGEAQGATSGTAEAQDTASVGAED</sequence>
<evidence type="ECO:0000256" key="3">
    <source>
        <dbReference type="ARBA" id="ARBA00022552"/>
    </source>
</evidence>
<comment type="similarity">
    <text evidence="6">Belongs to the UTP23/FCF1 family. UTP23 subfamily.</text>
</comment>
<evidence type="ECO:0000256" key="1">
    <source>
        <dbReference type="ARBA" id="ARBA00004604"/>
    </source>
</evidence>
<keyword evidence="3" id="KW-0698">rRNA processing</keyword>
<organism evidence="9 10">
    <name type="scientific">Diaporthe eres</name>
    <name type="common">Phomopsis oblonga</name>
    <dbReference type="NCBI Taxonomy" id="83184"/>
    <lineage>
        <taxon>Eukaryota</taxon>
        <taxon>Fungi</taxon>
        <taxon>Dikarya</taxon>
        <taxon>Ascomycota</taxon>
        <taxon>Pezizomycotina</taxon>
        <taxon>Sordariomycetes</taxon>
        <taxon>Sordariomycetidae</taxon>
        <taxon>Diaporthales</taxon>
        <taxon>Diaporthaceae</taxon>
        <taxon>Diaporthe</taxon>
        <taxon>Diaporthe eres species complex</taxon>
    </lineage>
</organism>
<gene>
    <name evidence="9" type="ORF">SLS63_000692</name>
</gene>
<dbReference type="SUPFAM" id="SSF88723">
    <property type="entry name" value="PIN domain-like"/>
    <property type="match status" value="1"/>
</dbReference>
<evidence type="ECO:0000313" key="10">
    <source>
        <dbReference type="Proteomes" id="UP001430848"/>
    </source>
</evidence>
<dbReference type="Pfam" id="PF04900">
    <property type="entry name" value="Fcf1"/>
    <property type="match status" value="1"/>
</dbReference>
<dbReference type="PANTHER" id="PTHR12416">
    <property type="entry name" value="RRNA-PROCESSING PROTEIN UTP23 HOMOLOG"/>
    <property type="match status" value="1"/>
</dbReference>
<feature type="compositionally biased region" description="Acidic residues" evidence="7">
    <location>
        <begin position="193"/>
        <end position="202"/>
    </location>
</feature>
<evidence type="ECO:0000256" key="4">
    <source>
        <dbReference type="ARBA" id="ARBA00023242"/>
    </source>
</evidence>
<comment type="function">
    <text evidence="5">Involved in rRNA-processing and ribosome biogenesis.</text>
</comment>
<evidence type="ECO:0000256" key="5">
    <source>
        <dbReference type="ARBA" id="ARBA00037300"/>
    </source>
</evidence>
<proteinExistence type="inferred from homology"/>
<accession>A0ABR1PMZ3</accession>
<dbReference type="Pfam" id="PF24779">
    <property type="entry name" value="UTP23_sensor"/>
    <property type="match status" value="1"/>
</dbReference>
<dbReference type="InterPro" id="IPR006984">
    <property type="entry name" value="Fcf1/UTP23"/>
</dbReference>
<name>A0ABR1PMZ3_DIAER</name>
<feature type="region of interest" description="Disordered" evidence="7">
    <location>
        <begin position="172"/>
        <end position="301"/>
    </location>
</feature>
<evidence type="ECO:0000259" key="8">
    <source>
        <dbReference type="Pfam" id="PF24779"/>
    </source>
</evidence>
<feature type="compositionally biased region" description="Polar residues" evidence="7">
    <location>
        <begin position="285"/>
        <end position="295"/>
    </location>
</feature>
<dbReference type="InterPro" id="IPR029060">
    <property type="entry name" value="PIN-like_dom_sf"/>
</dbReference>
<dbReference type="CDD" id="cd09865">
    <property type="entry name" value="PIN_ScUtp23p-like"/>
    <property type="match status" value="1"/>
</dbReference>
<evidence type="ECO:0000256" key="6">
    <source>
        <dbReference type="ARBA" id="ARBA00038503"/>
    </source>
</evidence>
<reference evidence="9 10" key="1">
    <citation type="submission" date="2024-02" db="EMBL/GenBank/DDBJ databases">
        <title>De novo assembly and annotation of 12 fungi associated with fruit tree decline syndrome in Ontario, Canada.</title>
        <authorList>
            <person name="Sulman M."/>
            <person name="Ellouze W."/>
            <person name="Ilyukhin E."/>
        </authorList>
    </citation>
    <scope>NUCLEOTIDE SEQUENCE [LARGE SCALE GENOMIC DNA]</scope>
    <source>
        <strain evidence="9 10">M169</strain>
    </source>
</reference>
<feature type="domain" description="UTP23 sensor motif region" evidence="8">
    <location>
        <begin position="214"/>
        <end position="233"/>
    </location>
</feature>